<evidence type="ECO:0000313" key="2">
    <source>
        <dbReference type="EMBL" id="OAD19285.1"/>
    </source>
</evidence>
<keyword evidence="3" id="KW-1185">Reference proteome</keyword>
<dbReference type="SUPFAM" id="SSF88713">
    <property type="entry name" value="Glycoside hydrolase/deacetylase"/>
    <property type="match status" value="1"/>
</dbReference>
<dbReference type="InterPro" id="IPR002509">
    <property type="entry name" value="NODB_dom"/>
</dbReference>
<dbReference type="Pfam" id="PF10096">
    <property type="entry name" value="DUF2334"/>
    <property type="match status" value="1"/>
</dbReference>
<dbReference type="AlphaFoldDB" id="A0A176RU86"/>
<dbReference type="GO" id="GO:0005975">
    <property type="term" value="P:carbohydrate metabolic process"/>
    <property type="evidence" value="ECO:0007669"/>
    <property type="project" value="InterPro"/>
</dbReference>
<dbReference type="InterPro" id="IPR011330">
    <property type="entry name" value="Glyco_hydro/deAcase_b/a-brl"/>
</dbReference>
<reference evidence="2 3" key="1">
    <citation type="submission" date="2016-05" db="EMBL/GenBank/DDBJ databases">
        <title>Single-cell genome of chain-forming Candidatus Thiomargarita nelsonii and comparison to other large sulfur-oxidizing bacteria.</title>
        <authorList>
            <person name="Winkel M."/>
            <person name="Salman V."/>
            <person name="Woyke T."/>
            <person name="Schulz-Vogt H."/>
            <person name="Richter M."/>
            <person name="Flood B."/>
            <person name="Bailey J."/>
            <person name="Amann R."/>
            <person name="Mussmann M."/>
        </authorList>
    </citation>
    <scope>NUCLEOTIDE SEQUENCE [LARGE SCALE GENOMIC DNA]</scope>
    <source>
        <strain evidence="2 3">THI036</strain>
    </source>
</reference>
<dbReference type="GO" id="GO:0016810">
    <property type="term" value="F:hydrolase activity, acting on carbon-nitrogen (but not peptide) bonds"/>
    <property type="evidence" value="ECO:0007669"/>
    <property type="project" value="InterPro"/>
</dbReference>
<accession>A0A176RU86</accession>
<proteinExistence type="predicted"/>
<dbReference type="PROSITE" id="PS51677">
    <property type="entry name" value="NODB"/>
    <property type="match status" value="1"/>
</dbReference>
<feature type="domain" description="NodB homology" evidence="1">
    <location>
        <begin position="3"/>
        <end position="156"/>
    </location>
</feature>
<feature type="non-terminal residue" evidence="2">
    <location>
        <position position="156"/>
    </location>
</feature>
<sequence>MTAKYLIRFDDICPTMDWAIWNDLETILIENDIKPIIAVIPDNKDKSFFISEPASDFWKRVKKWQDNGWTIGLHGYQHQYVTQDRGLLCLKMQSEFAGIDEETQYHKLQSGLNIFKENNITPEIWVAPSNSFDLQTIKALKRLGLNLISDGFSFRP</sequence>
<name>A0A176RU86_9GAMM</name>
<dbReference type="EMBL" id="LUTY01002863">
    <property type="protein sequence ID" value="OAD19285.1"/>
    <property type="molecule type" value="Genomic_DNA"/>
</dbReference>
<evidence type="ECO:0000313" key="3">
    <source>
        <dbReference type="Proteomes" id="UP000076962"/>
    </source>
</evidence>
<dbReference type="Proteomes" id="UP000076962">
    <property type="component" value="Unassembled WGS sequence"/>
</dbReference>
<evidence type="ECO:0000259" key="1">
    <source>
        <dbReference type="PROSITE" id="PS51677"/>
    </source>
</evidence>
<dbReference type="InterPro" id="IPR018763">
    <property type="entry name" value="DUF2334"/>
</dbReference>
<dbReference type="Gene3D" id="3.20.20.370">
    <property type="entry name" value="Glycoside hydrolase/deacetylase"/>
    <property type="match status" value="1"/>
</dbReference>
<gene>
    <name evidence="2" type="ORF">THIOM_005083</name>
</gene>
<organism evidence="2 3">
    <name type="scientific">Candidatus Thiomargarita nelsonii</name>
    <dbReference type="NCBI Taxonomy" id="1003181"/>
    <lineage>
        <taxon>Bacteria</taxon>
        <taxon>Pseudomonadati</taxon>
        <taxon>Pseudomonadota</taxon>
        <taxon>Gammaproteobacteria</taxon>
        <taxon>Thiotrichales</taxon>
        <taxon>Thiotrichaceae</taxon>
        <taxon>Thiomargarita</taxon>
    </lineage>
</organism>
<protein>
    <submittedName>
        <fullName evidence="2">Polysaccharide deacetylase</fullName>
    </submittedName>
</protein>
<comment type="caution">
    <text evidence="2">The sequence shown here is derived from an EMBL/GenBank/DDBJ whole genome shotgun (WGS) entry which is preliminary data.</text>
</comment>